<gene>
    <name evidence="4" type="ORF">SAMN05444362_1039</name>
</gene>
<dbReference type="STRING" id="1346286.SAMN05444362_1039"/>
<evidence type="ECO:0000256" key="1">
    <source>
        <dbReference type="ARBA" id="ARBA00004167"/>
    </source>
</evidence>
<protein>
    <submittedName>
        <fullName evidence="4">Regulator of protease activity HflC, stomatin/prohibitin superfamily</fullName>
    </submittedName>
</protein>
<evidence type="ECO:0000259" key="3">
    <source>
        <dbReference type="Pfam" id="PF01145"/>
    </source>
</evidence>
<feature type="transmembrane region" description="Helical" evidence="2">
    <location>
        <begin position="16"/>
        <end position="35"/>
    </location>
</feature>
<keyword evidence="5" id="KW-1185">Reference proteome</keyword>
<dbReference type="OrthoDB" id="9812991at2"/>
<dbReference type="GO" id="GO:0008233">
    <property type="term" value="F:peptidase activity"/>
    <property type="evidence" value="ECO:0007669"/>
    <property type="project" value="UniProtKB-KW"/>
</dbReference>
<evidence type="ECO:0000313" key="4">
    <source>
        <dbReference type="EMBL" id="SHE97914.1"/>
    </source>
</evidence>
<feature type="domain" description="Band 7" evidence="3">
    <location>
        <begin position="40"/>
        <end position="217"/>
    </location>
</feature>
<dbReference type="InterPro" id="IPR001107">
    <property type="entry name" value="Band_7"/>
</dbReference>
<dbReference type="Proteomes" id="UP000184480">
    <property type="component" value="Unassembled WGS sequence"/>
</dbReference>
<dbReference type="SUPFAM" id="SSF117892">
    <property type="entry name" value="Band 7/SPFH domain"/>
    <property type="match status" value="1"/>
</dbReference>
<name>A0A1M4XWE0_9BACT</name>
<keyword evidence="2" id="KW-0472">Membrane</keyword>
<dbReference type="EMBL" id="FQUC01000003">
    <property type="protein sequence ID" value="SHE97914.1"/>
    <property type="molecule type" value="Genomic_DNA"/>
</dbReference>
<accession>A0A1M4XWE0</accession>
<dbReference type="GO" id="GO:0016020">
    <property type="term" value="C:membrane"/>
    <property type="evidence" value="ECO:0007669"/>
    <property type="project" value="UniProtKB-SubCell"/>
</dbReference>
<keyword evidence="2" id="KW-1133">Transmembrane helix</keyword>
<evidence type="ECO:0000313" key="5">
    <source>
        <dbReference type="Proteomes" id="UP000184480"/>
    </source>
</evidence>
<organism evidence="4 5">
    <name type="scientific">Dysgonomonas macrotermitis</name>
    <dbReference type="NCBI Taxonomy" id="1346286"/>
    <lineage>
        <taxon>Bacteria</taxon>
        <taxon>Pseudomonadati</taxon>
        <taxon>Bacteroidota</taxon>
        <taxon>Bacteroidia</taxon>
        <taxon>Bacteroidales</taxon>
        <taxon>Dysgonomonadaceae</taxon>
        <taxon>Dysgonomonas</taxon>
    </lineage>
</organism>
<keyword evidence="4" id="KW-0378">Hydrolase</keyword>
<dbReference type="Pfam" id="PF01145">
    <property type="entry name" value="Band_7"/>
    <property type="match status" value="1"/>
</dbReference>
<dbReference type="RefSeq" id="WP_062177089.1">
    <property type="nucleotide sequence ID" value="NZ_BBXL01000003.1"/>
</dbReference>
<keyword evidence="2" id="KW-0812">Transmembrane</keyword>
<dbReference type="AlphaFoldDB" id="A0A1M4XWE0"/>
<evidence type="ECO:0000256" key="2">
    <source>
        <dbReference type="SAM" id="Phobius"/>
    </source>
</evidence>
<keyword evidence="4" id="KW-0645">Protease</keyword>
<comment type="subcellular location">
    <subcellularLocation>
        <location evidence="1">Membrane</location>
        <topology evidence="1">Single-pass membrane protein</topology>
    </subcellularLocation>
</comment>
<sequence length="272" mass="30576">MGVDEGVKKNKRGVKALLTIALIVLLVALFFMFFVRITHVESGYIGIKSTLSGLSDSSAKRNVSLVRGYSIYMPLYTDFKIYPVTIQTAAYDTMRVNTDDGVEFVIKPRISFHVSEDKAALYFTSVNDDLGRLKNGYLKEIIASSYTSILGGYTSDSLTRHQSEADREVESLIISKMTDIGLEVDNLNTNFQIPKKIKDIIELRSLAEHNILLAQNQKRLAYAQADIARMEDSLRYSSLTDLAIKKLYIDKWDGKLPAYGNVSSKLHKDIIE</sequence>
<dbReference type="InterPro" id="IPR036013">
    <property type="entry name" value="Band_7/SPFH_dom_sf"/>
</dbReference>
<reference evidence="5" key="1">
    <citation type="submission" date="2016-11" db="EMBL/GenBank/DDBJ databases">
        <authorList>
            <person name="Varghese N."/>
            <person name="Submissions S."/>
        </authorList>
    </citation>
    <scope>NUCLEOTIDE SEQUENCE [LARGE SCALE GENOMIC DNA]</scope>
    <source>
        <strain evidence="5">DSM 27370</strain>
    </source>
</reference>
<dbReference type="Gene3D" id="3.30.479.30">
    <property type="entry name" value="Band 7 domain"/>
    <property type="match status" value="1"/>
</dbReference>
<dbReference type="GO" id="GO:0006508">
    <property type="term" value="P:proteolysis"/>
    <property type="evidence" value="ECO:0007669"/>
    <property type="project" value="UniProtKB-KW"/>
</dbReference>
<proteinExistence type="predicted"/>